<dbReference type="EMBL" id="CH473988">
    <property type="protein sequence ID" value="EDL97099.1"/>
    <property type="molecule type" value="Genomic_DNA"/>
</dbReference>
<reference evidence="3" key="3">
    <citation type="submission" date="2005-09" db="EMBL/GenBank/DDBJ databases">
        <authorList>
            <person name="Mural R.J."/>
            <person name="Li P.W."/>
            <person name="Adams M.D."/>
            <person name="Amanatides P.G."/>
            <person name="Baden-Tillson H."/>
            <person name="Barnstead M."/>
            <person name="Chin S.H."/>
            <person name="Dew I."/>
            <person name="Evans C.A."/>
            <person name="Ferriera S."/>
            <person name="Flanigan M."/>
            <person name="Fosler C."/>
            <person name="Glodek A."/>
            <person name="Gu Z."/>
            <person name="Holt R.A."/>
            <person name="Jennings D."/>
            <person name="Kraft C.L."/>
            <person name="Lu F."/>
            <person name="Nguyen T."/>
            <person name="Nusskern D.R."/>
            <person name="Pfannkoch C.M."/>
            <person name="Sitter C."/>
            <person name="Sutton G.G."/>
            <person name="Venter J.C."/>
            <person name="Wang Z."/>
            <person name="Woodage T."/>
            <person name="Zheng X.H."/>
            <person name="Zhong F."/>
        </authorList>
    </citation>
    <scope>NUCLEOTIDE SEQUENCE [LARGE SCALE GENOMIC DNA]</scope>
    <source>
        <strain evidence="2">BN</strain>
        <strain evidence="3">BN, Sprague-Dawley</strain>
    </source>
</reference>
<protein>
    <submittedName>
        <fullName evidence="1">Pituitary tumor-transforming 1 interacting protein, isoform CRA_a</fullName>
    </submittedName>
</protein>
<dbReference type="RGD" id="1305983">
    <property type="gene designation" value="Pttg1ip"/>
</dbReference>
<reference evidence="1" key="1">
    <citation type="journal article" date="2005" name="Genome Res.">
        <title>Gene and alternative splicing annotation with AIR.</title>
        <authorList>
            <person name="Florea L."/>
            <person name="Di Francesco V."/>
            <person name="Miller J."/>
            <person name="Turner R."/>
            <person name="Yao A."/>
            <person name="Harris M."/>
            <person name="Walenz B."/>
            <person name="Mobarry C."/>
            <person name="Merkulov G.V."/>
            <person name="Charlab R."/>
            <person name="Dew I."/>
            <person name="Deng Z."/>
            <person name="Istrail S."/>
            <person name="Li P."/>
            <person name="Sutton G."/>
        </authorList>
    </citation>
    <scope>NUCLEOTIDE SEQUENCE</scope>
    <source>
        <strain evidence="1">BN</strain>
    </source>
</reference>
<gene>
    <name evidence="1 4" type="primary">Pttg1ip</name>
    <name evidence="1" type="ORF">rCG_60782</name>
</gene>
<evidence type="ECO:0000313" key="3">
    <source>
        <dbReference type="Proteomes" id="UP000234681"/>
    </source>
</evidence>
<proteinExistence type="predicted"/>
<dbReference type="AlphaFoldDB" id="A6JK83"/>
<sequence length="84" mass="8874">MKSGRNMVCLKNRTHMRSSEGAGTHLRWISAAPKFAGRALLSIACGDLATTATLDLGDPSSLSTGTGLERTILLLFPLCLSVIT</sequence>
<accession>A6JK83</accession>
<organism evidence="1 3">
    <name type="scientific">Rattus norvegicus</name>
    <name type="common">Rat</name>
    <dbReference type="NCBI Taxonomy" id="10116"/>
    <lineage>
        <taxon>Eukaryota</taxon>
        <taxon>Metazoa</taxon>
        <taxon>Chordata</taxon>
        <taxon>Craniata</taxon>
        <taxon>Vertebrata</taxon>
        <taxon>Euteleostomi</taxon>
        <taxon>Mammalia</taxon>
        <taxon>Eutheria</taxon>
        <taxon>Euarchontoglires</taxon>
        <taxon>Glires</taxon>
        <taxon>Rodentia</taxon>
        <taxon>Myomorpha</taxon>
        <taxon>Muroidea</taxon>
        <taxon>Muridae</taxon>
        <taxon>Murinae</taxon>
        <taxon>Rattus</taxon>
    </lineage>
</organism>
<reference evidence="1" key="2">
    <citation type="submission" date="2005-07" db="EMBL/GenBank/DDBJ databases">
        <authorList>
            <person name="Mural R.J."/>
            <person name="Li P.W."/>
            <person name="Adams M.D."/>
            <person name="Amanatides P.G."/>
            <person name="Baden-Tillson H."/>
            <person name="Barnstead M."/>
            <person name="Chin S.H."/>
            <person name="Dew I."/>
            <person name="Evans C.A."/>
            <person name="Ferriera S."/>
            <person name="Flanigan M."/>
            <person name="Fosler C."/>
            <person name="Glodek A."/>
            <person name="Gu Z."/>
            <person name="Holt R.A."/>
            <person name="Jennings D."/>
            <person name="Kraft C.L."/>
            <person name="Lu F."/>
            <person name="Nguyen T."/>
            <person name="Nusskern D.R."/>
            <person name="Pfannkoch C.M."/>
            <person name="Sitter C."/>
            <person name="Sutton G.G."/>
            <person name="Venter J.C."/>
            <person name="Wang Z."/>
            <person name="Woodage T."/>
            <person name="Zheng X.H."/>
            <person name="Zhong F."/>
        </authorList>
    </citation>
    <scope>NUCLEOTIDE SEQUENCE</scope>
    <source>
        <strain evidence="1">BN</strain>
        <strain evidence="3">BN, Sprague-Dawley</strain>
    </source>
</reference>
<dbReference type="EMBL" id="CH473988">
    <property type="protein sequence ID" value="EDL97100.1"/>
    <property type="molecule type" value="Genomic_DNA"/>
</dbReference>
<evidence type="ECO:0000313" key="2">
    <source>
        <dbReference type="EMBL" id="EDL97100.1"/>
    </source>
</evidence>
<dbReference type="Proteomes" id="UP000234681">
    <property type="component" value="Chromosome 20"/>
</dbReference>
<evidence type="ECO:0000313" key="1">
    <source>
        <dbReference type="EMBL" id="EDL97099.1"/>
    </source>
</evidence>
<name>A6JK83_RAT</name>
<evidence type="ECO:0000313" key="4">
    <source>
        <dbReference type="RGD" id="1305983"/>
    </source>
</evidence>